<name>A0ABW3K067_9BACT</name>
<keyword evidence="2" id="KW-1185">Reference proteome</keyword>
<comment type="caution">
    <text evidence="1">The sequence shown here is derived from an EMBL/GenBank/DDBJ whole genome shotgun (WGS) entry which is preliminary data.</text>
</comment>
<sequence length="122" mass="13827">MNTSDSFAIPDRAEALISLAEKIIQQHAIEGPSSPVKPQIIADLNYRVSSAKVRHDQGLKYERLMREAFAERDFLLSKQNSTSGKDDRDVKSIIETVIQLLQQHYSDKQEGFINWGLAKPDK</sequence>
<dbReference type="RefSeq" id="WP_377577225.1">
    <property type="nucleotide sequence ID" value="NZ_JBHTKA010000001.1"/>
</dbReference>
<protein>
    <submittedName>
        <fullName evidence="1">Uncharacterized protein</fullName>
    </submittedName>
</protein>
<dbReference type="Proteomes" id="UP001597112">
    <property type="component" value="Unassembled WGS sequence"/>
</dbReference>
<dbReference type="EMBL" id="JBHTKA010000001">
    <property type="protein sequence ID" value="MFD0999201.1"/>
    <property type="molecule type" value="Genomic_DNA"/>
</dbReference>
<gene>
    <name evidence="1" type="ORF">ACFQ21_07780</name>
</gene>
<proteinExistence type="predicted"/>
<accession>A0ABW3K067</accession>
<evidence type="ECO:0000313" key="2">
    <source>
        <dbReference type="Proteomes" id="UP001597112"/>
    </source>
</evidence>
<evidence type="ECO:0000313" key="1">
    <source>
        <dbReference type="EMBL" id="MFD0999201.1"/>
    </source>
</evidence>
<reference evidence="2" key="1">
    <citation type="journal article" date="2019" name="Int. J. Syst. Evol. Microbiol.">
        <title>The Global Catalogue of Microorganisms (GCM) 10K type strain sequencing project: providing services to taxonomists for standard genome sequencing and annotation.</title>
        <authorList>
            <consortium name="The Broad Institute Genomics Platform"/>
            <consortium name="The Broad Institute Genome Sequencing Center for Infectious Disease"/>
            <person name="Wu L."/>
            <person name="Ma J."/>
        </authorList>
    </citation>
    <scope>NUCLEOTIDE SEQUENCE [LARGE SCALE GENOMIC DNA]</scope>
    <source>
        <strain evidence="2">CCUG 58938</strain>
    </source>
</reference>
<organism evidence="1 2">
    <name type="scientific">Ohtaekwangia kribbensis</name>
    <dbReference type="NCBI Taxonomy" id="688913"/>
    <lineage>
        <taxon>Bacteria</taxon>
        <taxon>Pseudomonadati</taxon>
        <taxon>Bacteroidota</taxon>
        <taxon>Cytophagia</taxon>
        <taxon>Cytophagales</taxon>
        <taxon>Fulvivirgaceae</taxon>
        <taxon>Ohtaekwangia</taxon>
    </lineage>
</organism>